<keyword evidence="7" id="KW-0503">Monooxygenase</keyword>
<evidence type="ECO:0000313" key="10">
    <source>
        <dbReference type="Proteomes" id="UP000095300"/>
    </source>
</evidence>
<keyword evidence="4" id="KW-0479">Metal-binding</keyword>
<dbReference type="AlphaFoldDB" id="A0A1I8PDX4"/>
<evidence type="ECO:0008006" key="11">
    <source>
        <dbReference type="Google" id="ProtNLM"/>
    </source>
</evidence>
<evidence type="ECO:0000256" key="2">
    <source>
        <dbReference type="ARBA" id="ARBA00010617"/>
    </source>
</evidence>
<name>A0A1I8PDX4_STOCA</name>
<comment type="similarity">
    <text evidence="2">Belongs to the cytochrome P450 family.</text>
</comment>
<dbReference type="Pfam" id="PF00067">
    <property type="entry name" value="p450"/>
    <property type="match status" value="1"/>
</dbReference>
<evidence type="ECO:0000256" key="4">
    <source>
        <dbReference type="ARBA" id="ARBA00022723"/>
    </source>
</evidence>
<dbReference type="GO" id="GO:0020037">
    <property type="term" value="F:heme binding"/>
    <property type="evidence" value="ECO:0007669"/>
    <property type="project" value="InterPro"/>
</dbReference>
<dbReference type="GO" id="GO:0005506">
    <property type="term" value="F:iron ion binding"/>
    <property type="evidence" value="ECO:0007669"/>
    <property type="project" value="InterPro"/>
</dbReference>
<dbReference type="InterPro" id="IPR036396">
    <property type="entry name" value="Cyt_P450_sf"/>
</dbReference>
<dbReference type="InterPro" id="IPR001128">
    <property type="entry name" value="Cyt_P450"/>
</dbReference>
<keyword evidence="10" id="KW-1185">Reference proteome</keyword>
<dbReference type="PANTHER" id="PTHR24291:SF187">
    <property type="entry name" value="CYTOCHROME P450 4AE1-RELATED"/>
    <property type="match status" value="1"/>
</dbReference>
<keyword evidence="8" id="KW-0732">Signal</keyword>
<dbReference type="SUPFAM" id="SSF48264">
    <property type="entry name" value="Cytochrome P450"/>
    <property type="match status" value="1"/>
</dbReference>
<dbReference type="InterPro" id="IPR050196">
    <property type="entry name" value="Cytochrome_P450_Monoox"/>
</dbReference>
<organism evidence="9 10">
    <name type="scientific">Stomoxys calcitrans</name>
    <name type="common">Stable fly</name>
    <name type="synonym">Conops calcitrans</name>
    <dbReference type="NCBI Taxonomy" id="35570"/>
    <lineage>
        <taxon>Eukaryota</taxon>
        <taxon>Metazoa</taxon>
        <taxon>Ecdysozoa</taxon>
        <taxon>Arthropoda</taxon>
        <taxon>Hexapoda</taxon>
        <taxon>Insecta</taxon>
        <taxon>Pterygota</taxon>
        <taxon>Neoptera</taxon>
        <taxon>Endopterygota</taxon>
        <taxon>Diptera</taxon>
        <taxon>Brachycera</taxon>
        <taxon>Muscomorpha</taxon>
        <taxon>Muscoidea</taxon>
        <taxon>Muscidae</taxon>
        <taxon>Stomoxys</taxon>
    </lineage>
</organism>
<proteinExistence type="inferred from homology"/>
<dbReference type="GO" id="GO:0016705">
    <property type="term" value="F:oxidoreductase activity, acting on paired donors, with incorporation or reduction of molecular oxygen"/>
    <property type="evidence" value="ECO:0007669"/>
    <property type="project" value="InterPro"/>
</dbReference>
<keyword evidence="5" id="KW-0560">Oxidoreductase</keyword>
<dbReference type="Proteomes" id="UP000095300">
    <property type="component" value="Unassembled WGS sequence"/>
</dbReference>
<dbReference type="PRINTS" id="PR00464">
    <property type="entry name" value="EP450II"/>
</dbReference>
<reference evidence="9" key="1">
    <citation type="submission" date="2020-05" db="UniProtKB">
        <authorList>
            <consortium name="EnsemblMetazoa"/>
        </authorList>
    </citation>
    <scope>IDENTIFICATION</scope>
    <source>
        <strain evidence="9">USDA</strain>
    </source>
</reference>
<feature type="signal peptide" evidence="8">
    <location>
        <begin position="1"/>
        <end position="17"/>
    </location>
</feature>
<comment type="cofactor">
    <cofactor evidence="1">
        <name>heme</name>
        <dbReference type="ChEBI" id="CHEBI:30413"/>
    </cofactor>
</comment>
<dbReference type="PANTHER" id="PTHR24291">
    <property type="entry name" value="CYTOCHROME P450 FAMILY 4"/>
    <property type="match status" value="1"/>
</dbReference>
<keyword evidence="6" id="KW-0408">Iron</keyword>
<evidence type="ECO:0000256" key="8">
    <source>
        <dbReference type="SAM" id="SignalP"/>
    </source>
</evidence>
<evidence type="ECO:0000313" key="9">
    <source>
        <dbReference type="EnsemblMetazoa" id="SCAU007133-PA"/>
    </source>
</evidence>
<dbReference type="GO" id="GO:0004497">
    <property type="term" value="F:monooxygenase activity"/>
    <property type="evidence" value="ECO:0007669"/>
    <property type="project" value="UniProtKB-KW"/>
</dbReference>
<evidence type="ECO:0000256" key="5">
    <source>
        <dbReference type="ARBA" id="ARBA00023002"/>
    </source>
</evidence>
<feature type="chain" id="PRO_5009326454" description="Cytochrome P450" evidence="8">
    <location>
        <begin position="18"/>
        <end position="322"/>
    </location>
</feature>
<gene>
    <name evidence="9" type="primary">106093718</name>
</gene>
<keyword evidence="3" id="KW-0349">Heme</keyword>
<protein>
    <recommendedName>
        <fullName evidence="11">Cytochrome P450</fullName>
    </recommendedName>
</protein>
<evidence type="ECO:0000256" key="1">
    <source>
        <dbReference type="ARBA" id="ARBA00001971"/>
    </source>
</evidence>
<dbReference type="InterPro" id="IPR002402">
    <property type="entry name" value="Cyt_P450_E_grp-II"/>
</dbReference>
<evidence type="ECO:0000256" key="3">
    <source>
        <dbReference type="ARBA" id="ARBA00022617"/>
    </source>
</evidence>
<dbReference type="Gene3D" id="1.10.630.10">
    <property type="entry name" value="Cytochrome P450"/>
    <property type="match status" value="1"/>
</dbReference>
<accession>A0A1I8PDX4</accession>
<sequence length="322" mass="37345">MHLILIVVAFVIAVGVAIKSHGSKKYMRSVIANIPGPHCIPILGCLYDVYKLNQKDFFKRMEDFIGKYGRVIRMWGFNRLAIMSADIELNEQLLISNDHITKNRNYETLHQWLGKGLLISNGKKWHARRKIITPTFHFKILEQFVDVFERQSSLVLEILKERADGKTVFDIYPFMCLLTLDIIAESAMGTKVNAQSGQAIPYTSAVREMTIMMAWRFQQLHLHNEILFSILQPIKKMRQTKLIQIMHQFTRNVIAKRREELKNNKRNTNAAYNEDNTYSEIGAKRRMALLDVLLQATVNGEPLTDEDIREEVDTFMFEGHDT</sequence>
<dbReference type="STRING" id="35570.A0A1I8PDX4"/>
<dbReference type="EnsemblMetazoa" id="SCAU007133-RA">
    <property type="protein sequence ID" value="SCAU007133-PA"/>
    <property type="gene ID" value="SCAU007133"/>
</dbReference>
<evidence type="ECO:0000256" key="6">
    <source>
        <dbReference type="ARBA" id="ARBA00023004"/>
    </source>
</evidence>
<evidence type="ECO:0000256" key="7">
    <source>
        <dbReference type="ARBA" id="ARBA00023033"/>
    </source>
</evidence>
<dbReference type="VEuPathDB" id="VectorBase:SCAU007133"/>
<dbReference type="OrthoDB" id="1470350at2759"/>